<organism evidence="3">
    <name type="scientific">Lactobacillus helveticus</name>
    <name type="common">Lactobacillus suntoryeus</name>
    <dbReference type="NCBI Taxonomy" id="1587"/>
    <lineage>
        <taxon>Bacteria</taxon>
        <taxon>Bacillati</taxon>
        <taxon>Bacillota</taxon>
        <taxon>Bacilli</taxon>
        <taxon>Lactobacillales</taxon>
        <taxon>Lactobacillaceae</taxon>
        <taxon>Lactobacillus</taxon>
    </lineage>
</organism>
<dbReference type="AlphaFoldDB" id="A0A2X0RCP9"/>
<reference evidence="2" key="2">
    <citation type="submission" date="2020-07" db="EMBL/GenBank/DDBJ databases">
        <title>Draft genome sequence of Lactobacillus helveticus strain JCM 1062.</title>
        <authorList>
            <person name="Endo A."/>
            <person name="Maeno S."/>
            <person name="Kido Y."/>
        </authorList>
    </citation>
    <scope>NUCLEOTIDE SEQUENCE</scope>
    <source>
        <strain evidence="2">JCM 1062</strain>
    </source>
</reference>
<sequence>MKKLSKFTAVAMASATLLTVVAPTISSSVSASTINSDTKSANSGNTQTFVIPKRSVVPENTKIQQTLSEDIAQSGTLTNENGVKTFEISNDALLRAINKAYGNEFSAELAKRHHAGVTKVKNYGNGNINVYLSKSMLNKIRIEGYSVAFGAVLSLISAALGVPSMGVASWAITTVSKKLVGAMLGQVSPYKVGRVYKIRGWRYQ</sequence>
<dbReference type="RefSeq" id="WP_003626758.1">
    <property type="nucleotide sequence ID" value="NZ_AP023028.1"/>
</dbReference>
<dbReference type="Proteomes" id="UP000630086">
    <property type="component" value="Unassembled WGS sequence"/>
</dbReference>
<feature type="chain" id="PRO_5042701441" evidence="1">
    <location>
        <begin position="32"/>
        <end position="204"/>
    </location>
</feature>
<dbReference type="EMBL" id="BLYV01000390">
    <property type="protein sequence ID" value="GFP13909.1"/>
    <property type="molecule type" value="Genomic_DNA"/>
</dbReference>
<feature type="signal peptide" evidence="1">
    <location>
        <begin position="1"/>
        <end position="31"/>
    </location>
</feature>
<evidence type="ECO:0000313" key="2">
    <source>
        <dbReference type="EMBL" id="GFP13909.1"/>
    </source>
</evidence>
<accession>A0A2X0RCP9</accession>
<proteinExistence type="predicted"/>
<gene>
    <name evidence="3" type="ORF">BDKNPLJD_02227</name>
    <name evidence="2" type="ORF">LHEJCM1062_17810</name>
</gene>
<keyword evidence="1" id="KW-0732">Signal</keyword>
<dbReference type="EMBL" id="OGTV01000126">
    <property type="protein sequence ID" value="SPB27154.1"/>
    <property type="molecule type" value="Genomic_DNA"/>
</dbReference>
<name>A0A2X0RCP9_LACHE</name>
<reference evidence="3" key="1">
    <citation type="submission" date="2018-01" db="EMBL/GenBank/DDBJ databases">
        <authorList>
            <person name="Gaut B.S."/>
            <person name="Morton B.R."/>
            <person name="Clegg M.T."/>
            <person name="Duvall M.R."/>
        </authorList>
    </citation>
    <scope>NUCLEOTIDE SEQUENCE</scope>
    <source>
        <strain evidence="3">Lactobacillus helveticus</strain>
    </source>
</reference>
<protein>
    <submittedName>
        <fullName evidence="3">Uncharacterized protein</fullName>
    </submittedName>
</protein>
<evidence type="ECO:0000313" key="3">
    <source>
        <dbReference type="EMBL" id="SPB27154.1"/>
    </source>
</evidence>
<evidence type="ECO:0000256" key="1">
    <source>
        <dbReference type="SAM" id="SignalP"/>
    </source>
</evidence>